<dbReference type="GeneID" id="5912360"/>
<gene>
    <name evidence="1" type="ORF">HAPgp16</name>
</gene>
<keyword evidence="2" id="KW-1185">Reference proteome</keyword>
<dbReference type="EMBL" id="EU399241">
    <property type="protein sequence ID" value="ABY90384.1"/>
    <property type="molecule type" value="Genomic_DNA"/>
</dbReference>
<protein>
    <submittedName>
        <fullName evidence="1">Putative tail fiber protein</fullName>
    </submittedName>
</protein>
<reference evidence="1 2" key="1">
    <citation type="journal article" date="2008" name="J. Virol.">
        <title>The temperate marine phage PhiHAP-1 of Halomonas aquamarina possesses a linear plasmid-like prophage genome.</title>
        <authorList>
            <person name="Mobberley J.M."/>
            <person name="Authement R.N."/>
            <person name="Segall A.M."/>
            <person name="Paul J.H."/>
        </authorList>
    </citation>
    <scope>NUCLEOTIDE SEQUENCE</scope>
</reference>
<proteinExistence type="predicted"/>
<dbReference type="Proteomes" id="UP000001179">
    <property type="component" value="Segment"/>
</dbReference>
<accession>B0ZSG4</accession>
<evidence type="ECO:0000313" key="1">
    <source>
        <dbReference type="EMBL" id="ABY90384.1"/>
    </source>
</evidence>
<organism evidence="1 2">
    <name type="scientific">Halomonas phage phiHAP-1 (isolate -/Gulf of Mexico/-/2001)</name>
    <name type="common">Bacteriophage phiHAP-1</name>
    <dbReference type="NCBI Taxonomy" id="1283337"/>
    <lineage>
        <taxon>Viruses</taxon>
        <taxon>Duplodnaviria</taxon>
        <taxon>Heunggongvirae</taxon>
        <taxon>Uroviricota</taxon>
        <taxon>Caudoviricetes</taxon>
        <taxon>Hapunavirus</taxon>
        <taxon>Hapunavirus HAP1</taxon>
    </lineage>
</organism>
<evidence type="ECO:0000313" key="2">
    <source>
        <dbReference type="Proteomes" id="UP000001179"/>
    </source>
</evidence>
<dbReference type="KEGG" id="vg:5912360"/>
<dbReference type="RefSeq" id="YP_001686752.1">
    <property type="nucleotide sequence ID" value="NC_010342.1"/>
</dbReference>
<name>B0ZSG4_BPHA1</name>
<sequence>MALPTTIETMLTAVNNLLGTIDGKLRNKASKTELADGLALKANKAETLTPAEIEARIQALIGSSPAALDTLVELANALNNDPDFASTVTTALAAKATKDELENALAQLTDAFTQGAATISAATPE</sequence>
<organismHost>
    <name type="scientific">Vreelandella aquamarina</name>
    <dbReference type="NCBI Taxonomy" id="77097"/>
</organismHost>